<evidence type="ECO:0000256" key="2">
    <source>
        <dbReference type="ARBA" id="ARBA00022490"/>
    </source>
</evidence>
<reference evidence="7 8" key="1">
    <citation type="submission" date="2018-09" db="EMBL/GenBank/DDBJ databases">
        <title>Genomic investigation of the strawberry pathogen Phytophthora fragariae indicates pathogenicity is determined by transcriptional variation in three key races.</title>
        <authorList>
            <person name="Adams T.M."/>
            <person name="Armitage A.D."/>
            <person name="Sobczyk M.K."/>
            <person name="Bates H.J."/>
            <person name="Dunwell J.M."/>
            <person name="Nellist C.F."/>
            <person name="Harrison R.J."/>
        </authorList>
    </citation>
    <scope>NUCLEOTIDE SEQUENCE [LARGE SCALE GENOMIC DNA]</scope>
    <source>
        <strain evidence="7 8">SCRP249</strain>
    </source>
</reference>
<protein>
    <recommendedName>
        <fullName evidence="6">WW domain-containing protein</fullName>
    </recommendedName>
</protein>
<dbReference type="SMART" id="SM00015">
    <property type="entry name" value="IQ"/>
    <property type="match status" value="5"/>
</dbReference>
<dbReference type="GO" id="GO:0051295">
    <property type="term" value="P:establishment of meiotic spindle localization"/>
    <property type="evidence" value="ECO:0007669"/>
    <property type="project" value="TreeGrafter"/>
</dbReference>
<dbReference type="GO" id="GO:0005516">
    <property type="term" value="F:calmodulin binding"/>
    <property type="evidence" value="ECO:0007669"/>
    <property type="project" value="UniProtKB-KW"/>
</dbReference>
<comment type="caution">
    <text evidence="7">The sequence shown here is derived from an EMBL/GenBank/DDBJ whole genome shotgun (WGS) entry which is preliminary data.</text>
</comment>
<feature type="domain" description="WW" evidence="6">
    <location>
        <begin position="783"/>
        <end position="817"/>
    </location>
</feature>
<dbReference type="GO" id="GO:0007051">
    <property type="term" value="P:spindle organization"/>
    <property type="evidence" value="ECO:0007669"/>
    <property type="project" value="TreeGrafter"/>
</dbReference>
<proteinExistence type="predicted"/>
<dbReference type="SMART" id="SM00456">
    <property type="entry name" value="WW"/>
    <property type="match status" value="5"/>
</dbReference>
<dbReference type="EMBL" id="QXFV01000018">
    <property type="protein sequence ID" value="KAE9052227.1"/>
    <property type="molecule type" value="Genomic_DNA"/>
</dbReference>
<dbReference type="GO" id="GO:0005737">
    <property type="term" value="C:cytoplasm"/>
    <property type="evidence" value="ECO:0007669"/>
    <property type="project" value="UniProtKB-SubCell"/>
</dbReference>
<sequence length="907" mass="106125">MDQHLTRRARSEQKKKIKAAKRKLQPGWKPGRSKRRKQLAASMIQRCFRSHLLRQAFQRSRQNVRFTFSSLRAFGHARSRQHWRNVDLRRLSREELRLLALTLNLPSTGKKVLLICRIQRWVDQHVLVNDLAAQAAARALENRRKAQGSVYFCEAYPGADLVDIRPLRGHYITSIAAGSESDAVYALDGARGAAWLCRTGGLASQVGLCSHFHRRDEFEPTPRESHWLATPVFLHTLLSRDVASYEWPEVPRLWRDKPTAIPRLDFSKLSTLPLCTSNPLPPFSKGANVIKASSQLPTPVRLEPFADRCAREAEELREAKRIDDIDIEAIVHPLCRLCWRCNGFQPSPLRLWMCRNCSHERQLHGARRSGVPMGEYEAVRKVQCLFRARRARRVMQRAREQRYQRIFSIAHNEFFYYNLWQGSKSWTRPAEISEDFDVPIRDPDASPRISPPFTPVEAAIKLQAVWRGFQARRLTMKLLCDRYEKHFDLEKERVYYVLKPGVPKSAKKEPPTKLWDPPPLLRKRYDLGEPVEIRRLARFANMAPDEAARIVQHAYRCYRGRQFMRRILRSRIKKLWDATTGRYYYYNATTKESSWEKPRLLLHDEGDDEIQGPKVGRGDTSTNAQGRRRHAVKLRPEKFNNEEAAARTIQALYRRFATRKMMLELLSRRYRKLRDPVSGQPYYYDSVAGAATWFKPAVLGDYDLELFDDSGTVSESGKRKSTLIAPQSTAFHAVAKLPRISERARQKRHKRRLQRLRQMSRDEAASRLQRMWRTRRAKKELRELLFDAYEKIFDPTTEHFYYYNRKTGVAKWEKPALLVGDDRDIKETKIIKRRRSHTVTEPTEAKLLVFAFMRCAAARLELHRLLKERIQKVFDPNSQQYYYFDKLTGQSSWKKPVTLKGYDLTPV</sequence>
<evidence type="ECO:0000313" key="7">
    <source>
        <dbReference type="EMBL" id="KAE9052227.1"/>
    </source>
</evidence>
<evidence type="ECO:0000259" key="6">
    <source>
        <dbReference type="PROSITE" id="PS50020"/>
    </source>
</evidence>
<dbReference type="InterPro" id="IPR000048">
    <property type="entry name" value="IQ_motif_EF-hand-BS"/>
</dbReference>
<dbReference type="AlphaFoldDB" id="A0A6A3P5P5"/>
<evidence type="ECO:0000256" key="5">
    <source>
        <dbReference type="SAM" id="MobiDB-lite"/>
    </source>
</evidence>
<keyword evidence="3" id="KW-0677">Repeat</keyword>
<feature type="region of interest" description="Disordered" evidence="5">
    <location>
        <begin position="606"/>
        <end position="628"/>
    </location>
</feature>
<name>A0A6A3P5P5_9STRA</name>
<evidence type="ECO:0000256" key="1">
    <source>
        <dbReference type="ARBA" id="ARBA00004496"/>
    </source>
</evidence>
<gene>
    <name evidence="7" type="ORF">PR001_g695</name>
</gene>
<keyword evidence="2" id="KW-0963">Cytoplasm</keyword>
<dbReference type="PROSITE" id="PS50096">
    <property type="entry name" value="IQ"/>
    <property type="match status" value="5"/>
</dbReference>
<feature type="compositionally biased region" description="Basic and acidic residues" evidence="5">
    <location>
        <begin position="1"/>
        <end position="14"/>
    </location>
</feature>
<feature type="region of interest" description="Disordered" evidence="5">
    <location>
        <begin position="1"/>
        <end position="35"/>
    </location>
</feature>
<dbReference type="PANTHER" id="PTHR22706">
    <property type="entry name" value="ASSEMBLY FACTOR FOR SPINDLE MICROTUBULES"/>
    <property type="match status" value="1"/>
</dbReference>
<dbReference type="InterPro" id="IPR001202">
    <property type="entry name" value="WW_dom"/>
</dbReference>
<dbReference type="PROSITE" id="PS50020">
    <property type="entry name" value="WW_DOMAIN_2"/>
    <property type="match status" value="2"/>
</dbReference>
<feature type="domain" description="WW" evidence="6">
    <location>
        <begin position="580"/>
        <end position="600"/>
    </location>
</feature>
<dbReference type="CDD" id="cd00201">
    <property type="entry name" value="WW"/>
    <property type="match status" value="1"/>
</dbReference>
<accession>A0A6A3P5P5</accession>
<dbReference type="GO" id="GO:0000922">
    <property type="term" value="C:spindle pole"/>
    <property type="evidence" value="ECO:0007669"/>
    <property type="project" value="TreeGrafter"/>
</dbReference>
<dbReference type="InterPro" id="IPR036020">
    <property type="entry name" value="WW_dom_sf"/>
</dbReference>
<dbReference type="InterPro" id="IPR051185">
    <property type="entry name" value="ASPM"/>
</dbReference>
<comment type="subcellular location">
    <subcellularLocation>
        <location evidence="1">Cytoplasm</location>
    </subcellularLocation>
</comment>
<keyword evidence="4" id="KW-0112">Calmodulin-binding</keyword>
<dbReference type="SUPFAM" id="SSF51045">
    <property type="entry name" value="WW domain"/>
    <property type="match status" value="1"/>
</dbReference>
<evidence type="ECO:0000256" key="3">
    <source>
        <dbReference type="ARBA" id="ARBA00022737"/>
    </source>
</evidence>
<dbReference type="Pfam" id="PF00397">
    <property type="entry name" value="WW"/>
    <property type="match status" value="2"/>
</dbReference>
<dbReference type="Gene3D" id="1.20.5.190">
    <property type="match status" value="1"/>
</dbReference>
<dbReference type="Proteomes" id="UP000429607">
    <property type="component" value="Unassembled WGS sequence"/>
</dbReference>
<feature type="compositionally biased region" description="Basic residues" evidence="5">
    <location>
        <begin position="15"/>
        <end position="24"/>
    </location>
</feature>
<organism evidence="7 8">
    <name type="scientific">Phytophthora rubi</name>
    <dbReference type="NCBI Taxonomy" id="129364"/>
    <lineage>
        <taxon>Eukaryota</taxon>
        <taxon>Sar</taxon>
        <taxon>Stramenopiles</taxon>
        <taxon>Oomycota</taxon>
        <taxon>Peronosporomycetes</taxon>
        <taxon>Peronosporales</taxon>
        <taxon>Peronosporaceae</taxon>
        <taxon>Phytophthora</taxon>
    </lineage>
</organism>
<dbReference type="Pfam" id="PF00612">
    <property type="entry name" value="IQ"/>
    <property type="match status" value="2"/>
</dbReference>
<evidence type="ECO:0000313" key="8">
    <source>
        <dbReference type="Proteomes" id="UP000429607"/>
    </source>
</evidence>
<evidence type="ECO:0000256" key="4">
    <source>
        <dbReference type="ARBA" id="ARBA00022860"/>
    </source>
</evidence>
<dbReference type="GO" id="GO:0000278">
    <property type="term" value="P:mitotic cell cycle"/>
    <property type="evidence" value="ECO:0007669"/>
    <property type="project" value="TreeGrafter"/>
</dbReference>
<dbReference type="Gene3D" id="2.20.70.10">
    <property type="match status" value="3"/>
</dbReference>
<dbReference type="PANTHER" id="PTHR22706:SF1">
    <property type="entry name" value="ASSEMBLY FACTOR FOR SPINDLE MICROTUBULES"/>
    <property type="match status" value="1"/>
</dbReference>